<dbReference type="PANTHER" id="PTHR46825">
    <property type="entry name" value="D-ALANYL-D-ALANINE-CARBOXYPEPTIDASE/ENDOPEPTIDASE AMPH"/>
    <property type="match status" value="1"/>
</dbReference>
<gene>
    <name evidence="2" type="ORF">S03H2_05318</name>
</gene>
<dbReference type="AlphaFoldDB" id="X1DW96"/>
<evidence type="ECO:0000313" key="2">
    <source>
        <dbReference type="EMBL" id="GAH25311.1"/>
    </source>
</evidence>
<dbReference type="InterPro" id="IPR012338">
    <property type="entry name" value="Beta-lactam/transpept-like"/>
</dbReference>
<sequence>MNRLFRLRTILTAILLLIFVSSAIADKKIDAVDKLFSLWDKKDTPGCALAIVKDGKIIYKQGYGLANLELNIPIIPQSVFYIGSVSKQFVTMCIAILDKQGKLSLDGDIRKHIPELPDYGPPITVRHLIYHTSGLRDYLTLLAIAGIDFGTYHEDDVVELIAQQKELNFAPGEEYLYSNSGYFLLAVIVERASGKSLRKFAEQNIFKPLGMKNSHFHDDYRMLIKNRASGYFPAEKDKYKNFISTFDCVGSGGLFTSVEDLFLWDQNFYHHKVGGKELIDLIHTKGKLNSG</sequence>
<organism evidence="2">
    <name type="scientific">marine sediment metagenome</name>
    <dbReference type="NCBI Taxonomy" id="412755"/>
    <lineage>
        <taxon>unclassified sequences</taxon>
        <taxon>metagenomes</taxon>
        <taxon>ecological metagenomes</taxon>
    </lineage>
</organism>
<dbReference type="EMBL" id="BARU01002206">
    <property type="protein sequence ID" value="GAH25311.1"/>
    <property type="molecule type" value="Genomic_DNA"/>
</dbReference>
<dbReference type="InterPro" id="IPR001466">
    <property type="entry name" value="Beta-lactam-related"/>
</dbReference>
<comment type="caution">
    <text evidence="2">The sequence shown here is derived from an EMBL/GenBank/DDBJ whole genome shotgun (WGS) entry which is preliminary data.</text>
</comment>
<feature type="domain" description="Beta-lactamase-related" evidence="1">
    <location>
        <begin position="38"/>
        <end position="264"/>
    </location>
</feature>
<name>X1DW96_9ZZZZ</name>
<protein>
    <recommendedName>
        <fullName evidence="1">Beta-lactamase-related domain-containing protein</fullName>
    </recommendedName>
</protein>
<feature type="non-terminal residue" evidence="2">
    <location>
        <position position="291"/>
    </location>
</feature>
<dbReference type="InterPro" id="IPR050491">
    <property type="entry name" value="AmpC-like"/>
</dbReference>
<proteinExistence type="predicted"/>
<dbReference type="Gene3D" id="3.40.710.10">
    <property type="entry name" value="DD-peptidase/beta-lactamase superfamily"/>
    <property type="match status" value="1"/>
</dbReference>
<dbReference type="PANTHER" id="PTHR46825:SF9">
    <property type="entry name" value="BETA-LACTAMASE-RELATED DOMAIN-CONTAINING PROTEIN"/>
    <property type="match status" value="1"/>
</dbReference>
<dbReference type="Pfam" id="PF00144">
    <property type="entry name" value="Beta-lactamase"/>
    <property type="match status" value="1"/>
</dbReference>
<dbReference type="SUPFAM" id="SSF56601">
    <property type="entry name" value="beta-lactamase/transpeptidase-like"/>
    <property type="match status" value="1"/>
</dbReference>
<accession>X1DW96</accession>
<evidence type="ECO:0000259" key="1">
    <source>
        <dbReference type="Pfam" id="PF00144"/>
    </source>
</evidence>
<reference evidence="2" key="1">
    <citation type="journal article" date="2014" name="Front. Microbiol.">
        <title>High frequency of phylogenetically diverse reductive dehalogenase-homologous genes in deep subseafloor sedimentary metagenomes.</title>
        <authorList>
            <person name="Kawai M."/>
            <person name="Futagami T."/>
            <person name="Toyoda A."/>
            <person name="Takaki Y."/>
            <person name="Nishi S."/>
            <person name="Hori S."/>
            <person name="Arai W."/>
            <person name="Tsubouchi T."/>
            <person name="Morono Y."/>
            <person name="Uchiyama I."/>
            <person name="Ito T."/>
            <person name="Fujiyama A."/>
            <person name="Inagaki F."/>
            <person name="Takami H."/>
        </authorList>
    </citation>
    <scope>NUCLEOTIDE SEQUENCE</scope>
    <source>
        <strain evidence="2">Expedition CK06-06</strain>
    </source>
</reference>